<comment type="subcellular location">
    <subcellularLocation>
        <location evidence="1">Cytoplasm</location>
        <location evidence="1">Cytoskeleton</location>
        <location evidence="1">Microtubule organizing center</location>
        <location evidence="1">Centrosome</location>
        <location evidence="1">Centriole</location>
    </subcellularLocation>
</comment>
<keyword evidence="8" id="KW-0131">Cell cycle</keyword>
<dbReference type="Proteomes" id="UP000007875">
    <property type="component" value="Unassembled WGS sequence"/>
</dbReference>
<dbReference type="STRING" id="51511.ENSCSAVP00000010980"/>
<evidence type="ECO:0000256" key="9">
    <source>
        <dbReference type="ARBA" id="ARBA00031694"/>
    </source>
</evidence>
<dbReference type="Ensembl" id="ENSCSAVT00000011111.1">
    <property type="protein sequence ID" value="ENSCSAVP00000010980.1"/>
    <property type="gene ID" value="ENSCSAVG00000006431.1"/>
</dbReference>
<evidence type="ECO:0000256" key="1">
    <source>
        <dbReference type="ARBA" id="ARBA00004114"/>
    </source>
</evidence>
<dbReference type="GO" id="GO:0005814">
    <property type="term" value="C:centriole"/>
    <property type="evidence" value="ECO:0007669"/>
    <property type="project" value="UniProtKB-SubCell"/>
</dbReference>
<evidence type="ECO:0000313" key="13">
    <source>
        <dbReference type="Ensembl" id="ENSCSAVP00000010980.1"/>
    </source>
</evidence>
<comment type="function">
    <text evidence="10">Essential for the assembly of the distal half of centrioles, required for centriole elongation. Acts as a negative regulator of centriole elongation.</text>
</comment>
<dbReference type="InterPro" id="IPR033351">
    <property type="entry name" value="POC5"/>
</dbReference>
<feature type="compositionally biased region" description="Polar residues" evidence="12">
    <location>
        <begin position="68"/>
        <end position="79"/>
    </location>
</feature>
<protein>
    <recommendedName>
        <fullName evidence="3">Centrosomal protein POC5</fullName>
    </recommendedName>
    <alternativeName>
        <fullName evidence="9">Protein of centriole 5</fullName>
    </alternativeName>
</protein>
<feature type="coiled-coil region" evidence="11">
    <location>
        <begin position="154"/>
        <end position="207"/>
    </location>
</feature>
<keyword evidence="7" id="KW-0206">Cytoskeleton</keyword>
<dbReference type="PANTHER" id="PTHR28618:SF1">
    <property type="entry name" value="CENTROSOMAL PROTEIN POC5"/>
    <property type="match status" value="1"/>
</dbReference>
<evidence type="ECO:0000256" key="5">
    <source>
        <dbReference type="ARBA" id="ARBA00022737"/>
    </source>
</evidence>
<evidence type="ECO:0000256" key="2">
    <source>
        <dbReference type="ARBA" id="ARBA00010411"/>
    </source>
</evidence>
<dbReference type="HOGENOM" id="CLU_1122243_0_0_1"/>
<evidence type="ECO:0000256" key="11">
    <source>
        <dbReference type="SAM" id="Coils"/>
    </source>
</evidence>
<evidence type="ECO:0000256" key="7">
    <source>
        <dbReference type="ARBA" id="ARBA00023212"/>
    </source>
</evidence>
<evidence type="ECO:0000256" key="3">
    <source>
        <dbReference type="ARBA" id="ARBA00014910"/>
    </source>
</evidence>
<proteinExistence type="inferred from homology"/>
<comment type="similarity">
    <text evidence="2">Belongs to the POC5 family.</text>
</comment>
<feature type="compositionally biased region" description="Polar residues" evidence="12">
    <location>
        <begin position="1"/>
        <end position="11"/>
    </location>
</feature>
<accession>H2Z068</accession>
<organism evidence="13 14">
    <name type="scientific">Ciona savignyi</name>
    <name type="common">Pacific transparent sea squirt</name>
    <dbReference type="NCBI Taxonomy" id="51511"/>
    <lineage>
        <taxon>Eukaryota</taxon>
        <taxon>Metazoa</taxon>
        <taxon>Chordata</taxon>
        <taxon>Tunicata</taxon>
        <taxon>Ascidiacea</taxon>
        <taxon>Phlebobranchia</taxon>
        <taxon>Cionidae</taxon>
        <taxon>Ciona</taxon>
    </lineage>
</organism>
<keyword evidence="6 11" id="KW-0175">Coiled coil</keyword>
<keyword evidence="4" id="KW-0963">Cytoplasm</keyword>
<reference evidence="13" key="2">
    <citation type="submission" date="2025-08" db="UniProtKB">
        <authorList>
            <consortium name="Ensembl"/>
        </authorList>
    </citation>
    <scope>IDENTIFICATION</scope>
</reference>
<feature type="compositionally biased region" description="Basic and acidic residues" evidence="12">
    <location>
        <begin position="99"/>
        <end position="108"/>
    </location>
</feature>
<keyword evidence="5" id="KW-0677">Repeat</keyword>
<sequence length="248" mass="28044">MENSSTDSENSLLLHPDTSKGSSVSSGLQEEYNELLKYAVVTPKWEQKATDKVTLPQLRMPADPVTTITQYSDPSSSCGSLVDSLATGRDSAMGSDALETDRPPKFDPPRQTNLVANSVSATDEQPLEVPEHNQTDDDIQQLGHHIDAWNEEYKAKILHQVASMKNKVEESQRRYFHEQQQGAKREIAALQSEISNLQELLHTYEKSVQRKDVVISNLTQAMQSNRSRQDMMKAFTQWKLRLSDEKRI</sequence>
<feature type="region of interest" description="Disordered" evidence="12">
    <location>
        <begin position="1"/>
        <end position="26"/>
    </location>
</feature>
<evidence type="ECO:0000256" key="10">
    <source>
        <dbReference type="ARBA" id="ARBA00049959"/>
    </source>
</evidence>
<feature type="region of interest" description="Disordered" evidence="12">
    <location>
        <begin position="68"/>
        <end position="110"/>
    </location>
</feature>
<evidence type="ECO:0000256" key="6">
    <source>
        <dbReference type="ARBA" id="ARBA00023054"/>
    </source>
</evidence>
<evidence type="ECO:0000256" key="8">
    <source>
        <dbReference type="ARBA" id="ARBA00023306"/>
    </source>
</evidence>
<reference evidence="14" key="1">
    <citation type="submission" date="2003-08" db="EMBL/GenBank/DDBJ databases">
        <authorList>
            <person name="Birren B."/>
            <person name="Nusbaum C."/>
            <person name="Abebe A."/>
            <person name="Abouelleil A."/>
            <person name="Adekoya E."/>
            <person name="Ait-zahra M."/>
            <person name="Allen N."/>
            <person name="Allen T."/>
            <person name="An P."/>
            <person name="Anderson M."/>
            <person name="Anderson S."/>
            <person name="Arachchi H."/>
            <person name="Armbruster J."/>
            <person name="Bachantsang P."/>
            <person name="Baldwin J."/>
            <person name="Barry A."/>
            <person name="Bayul T."/>
            <person name="Blitshsteyn B."/>
            <person name="Bloom T."/>
            <person name="Blye J."/>
            <person name="Boguslavskiy L."/>
            <person name="Borowsky M."/>
            <person name="Boukhgalter B."/>
            <person name="Brunache A."/>
            <person name="Butler J."/>
            <person name="Calixte N."/>
            <person name="Calvo S."/>
            <person name="Camarata J."/>
            <person name="Campo K."/>
            <person name="Chang J."/>
            <person name="Cheshatsang Y."/>
            <person name="Citroen M."/>
            <person name="Collymore A."/>
            <person name="Considine T."/>
            <person name="Cook A."/>
            <person name="Cooke P."/>
            <person name="Corum B."/>
            <person name="Cuomo C."/>
            <person name="David R."/>
            <person name="Dawoe T."/>
            <person name="Degray S."/>
            <person name="Dodge S."/>
            <person name="Dooley K."/>
            <person name="Dorje P."/>
            <person name="Dorjee K."/>
            <person name="Dorris L."/>
            <person name="Duffey N."/>
            <person name="Dupes A."/>
            <person name="Elkins T."/>
            <person name="Engels R."/>
            <person name="Erickson J."/>
            <person name="Farina A."/>
            <person name="Faro S."/>
            <person name="Ferreira P."/>
            <person name="Fischer H."/>
            <person name="Fitzgerald M."/>
            <person name="Foley K."/>
            <person name="Gage D."/>
            <person name="Galagan J."/>
            <person name="Gearin G."/>
            <person name="Gnerre S."/>
            <person name="Gnirke A."/>
            <person name="Goyette A."/>
            <person name="Graham J."/>
            <person name="Grandbois E."/>
            <person name="Gyaltsen K."/>
            <person name="Hafez N."/>
            <person name="Hagopian D."/>
            <person name="Hagos B."/>
            <person name="Hall J."/>
            <person name="Hatcher B."/>
            <person name="Heller A."/>
            <person name="Higgins H."/>
            <person name="Honan T."/>
            <person name="Horn A."/>
            <person name="Houde N."/>
            <person name="Hughes L."/>
            <person name="Hulme W."/>
            <person name="Husby E."/>
            <person name="Iliev I."/>
            <person name="Jaffe D."/>
            <person name="Jones C."/>
            <person name="Kamal M."/>
            <person name="Kamat A."/>
            <person name="Kamvysselis M."/>
            <person name="Karlsson E."/>
            <person name="Kells C."/>
            <person name="Kieu A."/>
            <person name="Kisner P."/>
            <person name="Kodira C."/>
            <person name="Kulbokas E."/>
            <person name="Labutti K."/>
            <person name="Lama D."/>
            <person name="Landers T."/>
            <person name="Leger J."/>
            <person name="Levine S."/>
            <person name="Lewis D."/>
            <person name="Lewis T."/>
            <person name="Lindblad-toh K."/>
            <person name="Liu X."/>
            <person name="Lokyitsang T."/>
            <person name="Lokyitsang Y."/>
            <person name="Lucien O."/>
            <person name="Lui A."/>
            <person name="Ma L.J."/>
            <person name="Mabbitt R."/>
            <person name="Macdonald J."/>
            <person name="Maclean C."/>
            <person name="Major J."/>
            <person name="Manning J."/>
            <person name="Marabella R."/>
            <person name="Maru K."/>
            <person name="Matthews C."/>
            <person name="Mauceli E."/>
            <person name="Mccarthy M."/>
            <person name="Mcdonough S."/>
            <person name="Mcghee T."/>
            <person name="Meldrim J."/>
            <person name="Meneus L."/>
            <person name="Mesirov J."/>
            <person name="Mihalev A."/>
            <person name="Mihova T."/>
            <person name="Mikkelsen T."/>
            <person name="Mlenga V."/>
            <person name="Moru K."/>
            <person name="Mozes J."/>
            <person name="Mulrain L."/>
            <person name="Munson G."/>
            <person name="Naylor J."/>
            <person name="Newes C."/>
            <person name="Nguyen C."/>
            <person name="Nguyen N."/>
            <person name="Nguyen T."/>
            <person name="Nicol R."/>
            <person name="Nielsen C."/>
            <person name="Nizzari M."/>
            <person name="Norbu C."/>
            <person name="Norbu N."/>
            <person name="O'donnell P."/>
            <person name="Okoawo O."/>
            <person name="O'leary S."/>
            <person name="Omotosho B."/>
            <person name="O'neill K."/>
            <person name="Osman S."/>
            <person name="Parker S."/>
            <person name="Perrin D."/>
            <person name="Phunkhang P."/>
            <person name="Piqani B."/>
            <person name="Purcell S."/>
            <person name="Rachupka T."/>
            <person name="Ramasamy U."/>
            <person name="Rameau R."/>
            <person name="Ray V."/>
            <person name="Raymond C."/>
            <person name="Retta R."/>
            <person name="Richardson S."/>
            <person name="Rise C."/>
            <person name="Rodriguez J."/>
            <person name="Rogers J."/>
            <person name="Rogov P."/>
            <person name="Rutman M."/>
            <person name="Schupbach R."/>
            <person name="Seaman C."/>
            <person name="Settipalli S."/>
            <person name="Sharpe T."/>
            <person name="Sheridan J."/>
            <person name="Sherpa N."/>
            <person name="Shi J."/>
            <person name="Smirnov S."/>
            <person name="Smith C."/>
            <person name="Sougnez C."/>
            <person name="Spencer B."/>
            <person name="Stalker J."/>
            <person name="Stange-thomann N."/>
            <person name="Stavropoulos S."/>
            <person name="Stetson K."/>
            <person name="Stone C."/>
            <person name="Stone S."/>
            <person name="Stubbs M."/>
            <person name="Talamas J."/>
            <person name="Tchuinga P."/>
            <person name="Tenzing P."/>
            <person name="Tesfaye S."/>
            <person name="Theodore J."/>
            <person name="Thoulutsang Y."/>
            <person name="Topham K."/>
            <person name="Towey S."/>
            <person name="Tsamla T."/>
            <person name="Tsomo N."/>
            <person name="Vallee D."/>
            <person name="Vassiliev H."/>
            <person name="Venkataraman V."/>
            <person name="Vinson J."/>
            <person name="Vo A."/>
            <person name="Wade C."/>
            <person name="Wang S."/>
            <person name="Wangchuk T."/>
            <person name="Wangdi T."/>
            <person name="Whittaker C."/>
            <person name="Wilkinson J."/>
            <person name="Wu Y."/>
            <person name="Wyman D."/>
            <person name="Yadav S."/>
            <person name="Yang S."/>
            <person name="Yang X."/>
            <person name="Yeager S."/>
            <person name="Yee E."/>
            <person name="Young G."/>
            <person name="Zainoun J."/>
            <person name="Zembeck L."/>
            <person name="Zimmer A."/>
            <person name="Zody M."/>
            <person name="Lander E."/>
        </authorList>
    </citation>
    <scope>NUCLEOTIDE SEQUENCE [LARGE SCALE GENOMIC DNA]</scope>
</reference>
<dbReference type="FunCoup" id="H2Z068">
    <property type="interactions" value="93"/>
</dbReference>
<dbReference type="PANTHER" id="PTHR28618">
    <property type="entry name" value="CENTROSOMAL PROTEIN POC5"/>
    <property type="match status" value="1"/>
</dbReference>
<reference evidence="13" key="3">
    <citation type="submission" date="2025-09" db="UniProtKB">
        <authorList>
            <consortium name="Ensembl"/>
        </authorList>
    </citation>
    <scope>IDENTIFICATION</scope>
</reference>
<dbReference type="AlphaFoldDB" id="H2Z068"/>
<evidence type="ECO:0000313" key="14">
    <source>
        <dbReference type="Proteomes" id="UP000007875"/>
    </source>
</evidence>
<evidence type="ECO:0000256" key="12">
    <source>
        <dbReference type="SAM" id="MobiDB-lite"/>
    </source>
</evidence>
<keyword evidence="14" id="KW-1185">Reference proteome</keyword>
<dbReference type="GeneTree" id="ENSGT00950000186228"/>
<evidence type="ECO:0000256" key="4">
    <source>
        <dbReference type="ARBA" id="ARBA00022490"/>
    </source>
</evidence>
<dbReference type="InParanoid" id="H2Z068"/>
<name>H2Z068_CIOSA</name>